<accession>A0A0G4HHT7</accession>
<name>A0A0G4HHT7_9ALVE</name>
<dbReference type="EMBL" id="CDMZ01002746">
    <property type="protein sequence ID" value="CEM43719.1"/>
    <property type="molecule type" value="Genomic_DNA"/>
</dbReference>
<feature type="repeat" description="ANK" evidence="3">
    <location>
        <begin position="194"/>
        <end position="226"/>
    </location>
</feature>
<feature type="repeat" description="ANK" evidence="3">
    <location>
        <begin position="228"/>
        <end position="260"/>
    </location>
</feature>
<evidence type="ECO:0000313" key="6">
    <source>
        <dbReference type="EMBL" id="CEM43719.1"/>
    </source>
</evidence>
<evidence type="ECO:0000256" key="3">
    <source>
        <dbReference type="PROSITE-ProRule" id="PRU00023"/>
    </source>
</evidence>
<dbReference type="PhylomeDB" id="A0A0G4HHT7"/>
<dbReference type="SMART" id="SM00248">
    <property type="entry name" value="ANK"/>
    <property type="match status" value="2"/>
</dbReference>
<dbReference type="PANTHER" id="PTHR24171">
    <property type="entry name" value="ANKYRIN REPEAT DOMAIN-CONTAINING PROTEIN 39-RELATED"/>
    <property type="match status" value="1"/>
</dbReference>
<protein>
    <submittedName>
        <fullName evidence="6">Uncharacterized protein</fullName>
    </submittedName>
</protein>
<dbReference type="VEuPathDB" id="CryptoDB:Cvel_27727"/>
<dbReference type="AlphaFoldDB" id="A0A0G4HHT7"/>
<dbReference type="Pfam" id="PF12796">
    <property type="entry name" value="Ank_2"/>
    <property type="match status" value="1"/>
</dbReference>
<dbReference type="Gene3D" id="1.25.40.20">
    <property type="entry name" value="Ankyrin repeat-containing domain"/>
    <property type="match status" value="1"/>
</dbReference>
<keyword evidence="5" id="KW-0812">Transmembrane</keyword>
<feature type="compositionally biased region" description="Basic and acidic residues" evidence="4">
    <location>
        <begin position="63"/>
        <end position="76"/>
    </location>
</feature>
<keyword evidence="5" id="KW-0472">Membrane</keyword>
<dbReference type="SUPFAM" id="SSF48403">
    <property type="entry name" value="Ankyrin repeat"/>
    <property type="match status" value="1"/>
</dbReference>
<reference evidence="6" key="1">
    <citation type="submission" date="2014-11" db="EMBL/GenBank/DDBJ databases">
        <authorList>
            <person name="Otto D Thomas"/>
            <person name="Naeem Raeece"/>
        </authorList>
    </citation>
    <scope>NUCLEOTIDE SEQUENCE</scope>
</reference>
<keyword evidence="1" id="KW-0677">Repeat</keyword>
<keyword evidence="5" id="KW-1133">Transmembrane helix</keyword>
<evidence type="ECO:0000256" key="2">
    <source>
        <dbReference type="ARBA" id="ARBA00023043"/>
    </source>
</evidence>
<feature type="region of interest" description="Disordered" evidence="4">
    <location>
        <begin position="1"/>
        <end position="21"/>
    </location>
</feature>
<feature type="transmembrane region" description="Helical" evidence="5">
    <location>
        <begin position="321"/>
        <end position="343"/>
    </location>
</feature>
<dbReference type="InterPro" id="IPR002110">
    <property type="entry name" value="Ankyrin_rpt"/>
</dbReference>
<evidence type="ECO:0000256" key="1">
    <source>
        <dbReference type="ARBA" id="ARBA00022737"/>
    </source>
</evidence>
<feature type="transmembrane region" description="Helical" evidence="5">
    <location>
        <begin position="349"/>
        <end position="374"/>
    </location>
</feature>
<feature type="region of interest" description="Disordered" evidence="4">
    <location>
        <begin position="62"/>
        <end position="84"/>
    </location>
</feature>
<dbReference type="PROSITE" id="PS50297">
    <property type="entry name" value="ANK_REP_REGION"/>
    <property type="match status" value="2"/>
</dbReference>
<gene>
    <name evidence="6" type="ORF">Cvel_27727</name>
</gene>
<evidence type="ECO:0000256" key="5">
    <source>
        <dbReference type="SAM" id="Phobius"/>
    </source>
</evidence>
<evidence type="ECO:0000256" key="4">
    <source>
        <dbReference type="SAM" id="MobiDB-lite"/>
    </source>
</evidence>
<organism evidence="6">
    <name type="scientific">Chromera velia CCMP2878</name>
    <dbReference type="NCBI Taxonomy" id="1169474"/>
    <lineage>
        <taxon>Eukaryota</taxon>
        <taxon>Sar</taxon>
        <taxon>Alveolata</taxon>
        <taxon>Colpodellida</taxon>
        <taxon>Chromeraceae</taxon>
        <taxon>Chromera</taxon>
    </lineage>
</organism>
<dbReference type="InterPro" id="IPR036770">
    <property type="entry name" value="Ankyrin_rpt-contain_sf"/>
</dbReference>
<keyword evidence="2 3" id="KW-0040">ANK repeat</keyword>
<dbReference type="PROSITE" id="PS50088">
    <property type="entry name" value="ANK_REPEAT"/>
    <property type="match status" value="2"/>
</dbReference>
<proteinExistence type="predicted"/>
<sequence>MPNLPLPSPPETRSGVSVKVESDQETLVPVLDRLDYIEEELHEAIQTVQKYRGLLESLKFPQRKGDGSEDRQEEKTLSPLPSLVGKELEHHLESPKAKKALLPADACVFLEIRQAIHGVKGQLRRGLGKILSRHYFLELGPLFSRDGISSVIRSFQCVSPSTLCKAVDDLAHGGQAKDLELLLEVGADLNSSHRGTTPLCRAVSSGSLVAVQLLVDAGADPNTKEAGSSLTPLLIACRNRQFAIVYFLVSRGADVESESRQLQELASDLPTEVTDFLLQHGAVLRVPRAAEAEGDVDARMQGPTRGCARLSRCIARVRRNAFLYVVFAAFLIVLLVPFLVPFMGLSPEVALFVTLGFAIMGSMVGLLICGIACLPWKDTR</sequence>
<feature type="compositionally biased region" description="Pro residues" evidence="4">
    <location>
        <begin position="1"/>
        <end position="10"/>
    </location>
</feature>